<feature type="compositionally biased region" description="Polar residues" evidence="1">
    <location>
        <begin position="448"/>
        <end position="473"/>
    </location>
</feature>
<feature type="compositionally biased region" description="Polar residues" evidence="1">
    <location>
        <begin position="30"/>
        <end position="45"/>
    </location>
</feature>
<feature type="compositionally biased region" description="Low complexity" evidence="1">
    <location>
        <begin position="12"/>
        <end position="21"/>
    </location>
</feature>
<accession>A0ABQ5G9I6</accession>
<reference evidence="2" key="1">
    <citation type="journal article" date="2022" name="Int. J. Mol. Sci.">
        <title>Draft Genome of Tanacetum Coccineum: Genomic Comparison of Closely Related Tanacetum-Family Plants.</title>
        <authorList>
            <person name="Yamashiro T."/>
            <person name="Shiraishi A."/>
            <person name="Nakayama K."/>
            <person name="Satake H."/>
        </authorList>
    </citation>
    <scope>NUCLEOTIDE SEQUENCE</scope>
</reference>
<dbReference type="Proteomes" id="UP001151760">
    <property type="component" value="Unassembled WGS sequence"/>
</dbReference>
<evidence type="ECO:0000313" key="2">
    <source>
        <dbReference type="EMBL" id="GJT71734.1"/>
    </source>
</evidence>
<dbReference type="InterPro" id="IPR040256">
    <property type="entry name" value="At4g02000-like"/>
</dbReference>
<evidence type="ECO:0000256" key="1">
    <source>
        <dbReference type="SAM" id="MobiDB-lite"/>
    </source>
</evidence>
<sequence length="784" mass="85274">MNTLSEETPRVKSSCSSAGSSGKKRRRSIDITSSEKSSGEEVNNVPSYLRGSTGYCHDFCNYGKHHEHVKSAILKNFKQTTVVDKEKVAKTVVPVEKKKTTTVAKVNPSADPKFPKPVEPVEVTKKDDALPSKKTLVMKWSLSTNGITARNEPKMFQRSTSLVKPSPVTVNRDASAGSNNVIKEIASKLAESRKNKPSTTAPINSGNKNATEEGNIGVYSTPISTTSSNTCFESFPTISEAETSRKALVLVLLFTLGGNRIDVVVMMESIRAISESSMDGLNAMPENDPCVSITAFNEDGLSAIATKLGTPLMLDSYSSDMCLQSWGRSSYAKAMIELQADVKLKDTIVVAMPKLTREGFYTCTIFVEYEWKPPRCACCKVEFKPVKQAYRPVSTKHAANTSGSKKNERGGSLQKRVLISVCLVIERGILSQKKGGWGRGVKEKQHASTNANVVSSAVDEPSTTSLINSGNKNGTEEGNIRGIPSPANDENLNDVGTTVRPTPVGNTPGMSSYANVTGEPCRKALNFRTLFTLGGVNRIDVVVLMESIRAISERFTNAAYGFFLGKRVSYPVVANYVRNTWDKYGLVKSMLNSSTGLLFSNLALWMVKLHSVSITTLNEDGLSAIATKLGTPLMLDSYTSDMCLQSWGRSSYAKAMIELQADVKLKDTIVVEECPKNSGFGVAKNLKKPSQAPRCVLVGSKVGFKPVKQAYRPVSIKHAANTSGSKKNDVEPTKKVSISNPFNVLNSVENDMDLGTNRGTSNLQIDFTCERRTSCPFLVIIRQN</sequence>
<evidence type="ECO:0000313" key="3">
    <source>
        <dbReference type="Proteomes" id="UP001151760"/>
    </source>
</evidence>
<proteinExistence type="predicted"/>
<dbReference type="EMBL" id="BQNB010018191">
    <property type="protein sequence ID" value="GJT71734.1"/>
    <property type="molecule type" value="Genomic_DNA"/>
</dbReference>
<dbReference type="PANTHER" id="PTHR31286:SF99">
    <property type="entry name" value="DUF4283 DOMAIN-CONTAINING PROTEIN"/>
    <property type="match status" value="1"/>
</dbReference>
<reference evidence="2" key="2">
    <citation type="submission" date="2022-01" db="EMBL/GenBank/DDBJ databases">
        <authorList>
            <person name="Yamashiro T."/>
            <person name="Shiraishi A."/>
            <person name="Satake H."/>
            <person name="Nakayama K."/>
        </authorList>
    </citation>
    <scope>NUCLEOTIDE SEQUENCE</scope>
</reference>
<comment type="caution">
    <text evidence="2">The sequence shown here is derived from an EMBL/GenBank/DDBJ whole genome shotgun (WGS) entry which is preliminary data.</text>
</comment>
<dbReference type="PANTHER" id="PTHR31286">
    <property type="entry name" value="GLYCINE-RICH CELL WALL STRUCTURAL PROTEIN 1.8-LIKE"/>
    <property type="match status" value="1"/>
</dbReference>
<keyword evidence="3" id="KW-1185">Reference proteome</keyword>
<organism evidence="2 3">
    <name type="scientific">Tanacetum coccineum</name>
    <dbReference type="NCBI Taxonomy" id="301880"/>
    <lineage>
        <taxon>Eukaryota</taxon>
        <taxon>Viridiplantae</taxon>
        <taxon>Streptophyta</taxon>
        <taxon>Embryophyta</taxon>
        <taxon>Tracheophyta</taxon>
        <taxon>Spermatophyta</taxon>
        <taxon>Magnoliopsida</taxon>
        <taxon>eudicotyledons</taxon>
        <taxon>Gunneridae</taxon>
        <taxon>Pentapetalae</taxon>
        <taxon>asterids</taxon>
        <taxon>campanulids</taxon>
        <taxon>Asterales</taxon>
        <taxon>Asteraceae</taxon>
        <taxon>Asteroideae</taxon>
        <taxon>Anthemideae</taxon>
        <taxon>Anthemidinae</taxon>
        <taxon>Tanacetum</taxon>
    </lineage>
</organism>
<feature type="region of interest" description="Disordered" evidence="1">
    <location>
        <begin position="448"/>
        <end position="492"/>
    </location>
</feature>
<feature type="compositionally biased region" description="Polar residues" evidence="1">
    <location>
        <begin position="197"/>
        <end position="209"/>
    </location>
</feature>
<feature type="region of interest" description="Disordered" evidence="1">
    <location>
        <begin position="187"/>
        <end position="221"/>
    </location>
</feature>
<gene>
    <name evidence="2" type="ORF">Tco_1031020</name>
</gene>
<feature type="region of interest" description="Disordered" evidence="1">
    <location>
        <begin position="1"/>
        <end position="45"/>
    </location>
</feature>
<protein>
    <submittedName>
        <fullName evidence="2">Copia protein</fullName>
    </submittedName>
</protein>
<name>A0ABQ5G9I6_9ASTR</name>